<gene>
    <name evidence="1" type="ORF">BT96DRAFT_1016812</name>
</gene>
<dbReference type="OrthoDB" id="3067563at2759"/>
<protein>
    <submittedName>
        <fullName evidence="1">Uncharacterized protein</fullName>
    </submittedName>
</protein>
<proteinExistence type="predicted"/>
<organism evidence="1 2">
    <name type="scientific">Gymnopus androsaceus JB14</name>
    <dbReference type="NCBI Taxonomy" id="1447944"/>
    <lineage>
        <taxon>Eukaryota</taxon>
        <taxon>Fungi</taxon>
        <taxon>Dikarya</taxon>
        <taxon>Basidiomycota</taxon>
        <taxon>Agaricomycotina</taxon>
        <taxon>Agaricomycetes</taxon>
        <taxon>Agaricomycetidae</taxon>
        <taxon>Agaricales</taxon>
        <taxon>Marasmiineae</taxon>
        <taxon>Omphalotaceae</taxon>
        <taxon>Gymnopus</taxon>
    </lineage>
</organism>
<keyword evidence="2" id="KW-1185">Reference proteome</keyword>
<accession>A0A6A4I2X9</accession>
<reference evidence="1" key="1">
    <citation type="journal article" date="2019" name="Environ. Microbiol.">
        <title>Fungal ecological strategies reflected in gene transcription - a case study of two litter decomposers.</title>
        <authorList>
            <person name="Barbi F."/>
            <person name="Kohler A."/>
            <person name="Barry K."/>
            <person name="Baskaran P."/>
            <person name="Daum C."/>
            <person name="Fauchery L."/>
            <person name="Ihrmark K."/>
            <person name="Kuo A."/>
            <person name="LaButti K."/>
            <person name="Lipzen A."/>
            <person name="Morin E."/>
            <person name="Grigoriev I.V."/>
            <person name="Henrissat B."/>
            <person name="Lindahl B."/>
            <person name="Martin F."/>
        </authorList>
    </citation>
    <scope>NUCLEOTIDE SEQUENCE</scope>
    <source>
        <strain evidence="1">JB14</strain>
    </source>
</reference>
<dbReference type="EMBL" id="ML769422">
    <property type="protein sequence ID" value="KAE9403778.1"/>
    <property type="molecule type" value="Genomic_DNA"/>
</dbReference>
<dbReference type="AlphaFoldDB" id="A0A6A4I2X9"/>
<evidence type="ECO:0000313" key="1">
    <source>
        <dbReference type="EMBL" id="KAE9403778.1"/>
    </source>
</evidence>
<name>A0A6A4I2X9_9AGAR</name>
<dbReference type="Proteomes" id="UP000799118">
    <property type="component" value="Unassembled WGS sequence"/>
</dbReference>
<evidence type="ECO:0000313" key="2">
    <source>
        <dbReference type="Proteomes" id="UP000799118"/>
    </source>
</evidence>
<sequence>MVAVADAERVRNGFVQFTAASNRGRRHISNSREHEREYYSSYALQSCTNFGSYAVLSSSVASDYNGHMEHGVFSLFLHEDILARVYQYEMDVMIYRQARLKLGLGDPGRPPYEEAYPVCLRMTVDFTEYSARYFDGAYSIYYTSYSVYLLSGDISTIHSYSKIRIVRLNDDGETAVVYKEHQMPGFGQTNAFPILKTMLSIPFSILGNIHRLVRMMSRAGNLYHQDVLGLAQSIMAMWFWRKDDGYRFLDATFTPVVLAHASQGQWPLRYDDPSRAHVTFAHYQGERFSMPRPMVPSPSSIPSTSHSKGPSILGSPDITHDAYVDGLYTVPKKEGLVKEDLIEDTWVNGSDFTILSSLSNSRNAAVKLPDYAPAHPWNVEDWRGQVSSSSCLTEEEAGVFKTHFLRGKDTHESVNDRLFRTGLLDPVEWIKYLDLGTLHI</sequence>